<dbReference type="Proteomes" id="UP000038200">
    <property type="component" value="Unassembled WGS sequence"/>
</dbReference>
<dbReference type="EMBL" id="CDOL01000249">
    <property type="protein sequence ID" value="CEN53811.1"/>
    <property type="molecule type" value="Genomic_DNA"/>
</dbReference>
<evidence type="ECO:0000313" key="1">
    <source>
        <dbReference type="EMBL" id="CEN53811.1"/>
    </source>
</evidence>
<name>A0A0B7IPK7_9FLAO</name>
<reference evidence="1 2" key="1">
    <citation type="submission" date="2015-01" db="EMBL/GenBank/DDBJ databases">
        <authorList>
            <person name="Xiang T."/>
            <person name="Song Y."/>
            <person name="Huang L."/>
            <person name="Wang B."/>
            <person name="Wu P."/>
        </authorList>
    </citation>
    <scope>NUCLEOTIDE SEQUENCE [LARGE SCALE GENOMIC DNA]</scope>
    <source>
        <strain evidence="1 2">CcD93</strain>
    </source>
</reference>
<accession>A0A0B7IPK7</accession>
<dbReference type="AlphaFoldDB" id="A0A0B7IPK7"/>
<proteinExistence type="predicted"/>
<protein>
    <submittedName>
        <fullName evidence="1">Uncharacterized protein</fullName>
    </submittedName>
</protein>
<gene>
    <name evidence="1" type="ORF">CCAND93_590021</name>
</gene>
<organism evidence="1 2">
    <name type="scientific">Capnocytophaga canis</name>
    <dbReference type="NCBI Taxonomy" id="1848903"/>
    <lineage>
        <taxon>Bacteria</taxon>
        <taxon>Pseudomonadati</taxon>
        <taxon>Bacteroidota</taxon>
        <taxon>Flavobacteriia</taxon>
        <taxon>Flavobacteriales</taxon>
        <taxon>Flavobacteriaceae</taxon>
        <taxon>Capnocytophaga</taxon>
    </lineage>
</organism>
<sequence>MFFYDRIMWQLSQKKGIENLTTDVL</sequence>
<evidence type="ECO:0000313" key="2">
    <source>
        <dbReference type="Proteomes" id="UP000038200"/>
    </source>
</evidence>